<proteinExistence type="predicted"/>
<dbReference type="Proteomes" id="UP001172911">
    <property type="component" value="Unassembled WGS sequence"/>
</dbReference>
<dbReference type="EMBL" id="JARPTC010000001">
    <property type="protein sequence ID" value="MDO7785814.1"/>
    <property type="molecule type" value="Genomic_DNA"/>
</dbReference>
<dbReference type="Pfam" id="PF19044">
    <property type="entry name" value="P-loop_TraG"/>
    <property type="match status" value="1"/>
</dbReference>
<gene>
    <name evidence="2" type="ORF">P6N53_01020</name>
</gene>
<reference evidence="2" key="1">
    <citation type="journal article" date="2023" name="J. Hazard. Mater.">
        <title>Anaerobic biodegradation of pyrene and benzo[a]pyrene by a new sulfate-reducing Desulforamulus aquiferis strain DSA.</title>
        <authorList>
            <person name="Zhang Z."/>
            <person name="Sun J."/>
            <person name="Gong X."/>
            <person name="Wang C."/>
            <person name="Wang H."/>
        </authorList>
    </citation>
    <scope>NUCLEOTIDE SEQUENCE</scope>
    <source>
        <strain evidence="2">DSA</strain>
    </source>
</reference>
<name>A0AAW7Z987_9FIRM</name>
<dbReference type="Gene3D" id="3.40.50.300">
    <property type="entry name" value="P-loop containing nucleotide triphosphate hydrolases"/>
    <property type="match status" value="1"/>
</dbReference>
<evidence type="ECO:0000313" key="3">
    <source>
        <dbReference type="Proteomes" id="UP001172911"/>
    </source>
</evidence>
<feature type="domain" description="TraG P-loop" evidence="1">
    <location>
        <begin position="243"/>
        <end position="507"/>
    </location>
</feature>
<evidence type="ECO:0000259" key="1">
    <source>
        <dbReference type="Pfam" id="PF19044"/>
    </source>
</evidence>
<dbReference type="RefSeq" id="WP_304540442.1">
    <property type="nucleotide sequence ID" value="NZ_JARPTC010000001.1"/>
</dbReference>
<reference evidence="2" key="2">
    <citation type="submission" date="2023-03" db="EMBL/GenBank/DDBJ databases">
        <authorList>
            <person name="Zhang Z."/>
        </authorList>
    </citation>
    <scope>NUCLEOTIDE SEQUENCE</scope>
    <source>
        <strain evidence="2">DSA</strain>
    </source>
</reference>
<dbReference type="PANTHER" id="PTHR30121">
    <property type="entry name" value="UNCHARACTERIZED PROTEIN YJGR-RELATED"/>
    <property type="match status" value="1"/>
</dbReference>
<dbReference type="Gene3D" id="1.10.8.730">
    <property type="match status" value="1"/>
</dbReference>
<dbReference type="InterPro" id="IPR027417">
    <property type="entry name" value="P-loop_NTPase"/>
</dbReference>
<accession>A0AAW7Z987</accession>
<protein>
    <submittedName>
        <fullName evidence="2">DUF87 domain-containing protein</fullName>
    </submittedName>
</protein>
<dbReference type="PANTHER" id="PTHR30121:SF6">
    <property type="entry name" value="SLR6007 PROTEIN"/>
    <property type="match status" value="1"/>
</dbReference>
<organism evidence="2 3">
    <name type="scientific">Desulforamulus aquiferis</name>
    <dbReference type="NCBI Taxonomy" id="1397668"/>
    <lineage>
        <taxon>Bacteria</taxon>
        <taxon>Bacillati</taxon>
        <taxon>Bacillota</taxon>
        <taxon>Clostridia</taxon>
        <taxon>Eubacteriales</taxon>
        <taxon>Peptococcaceae</taxon>
        <taxon>Desulforamulus</taxon>
    </lineage>
</organism>
<dbReference type="AlphaFoldDB" id="A0AAW7Z987"/>
<dbReference type="InterPro" id="IPR051162">
    <property type="entry name" value="T4SS_component"/>
</dbReference>
<sequence>MLANEIIDGQCLADWVTATAGTIDKSPGHLAVGNETWVTTMLVRTWPYNIKRATGLLQALSHIKFKKPKGISVRTTLRIIPANFKLGTMGKMKIRRLEKSVKTAEFPRPDEVKALRAFKYLAEQSSYARVSVLDLWCFITVSATSEELLESAVNEVEKTLTDIKMSATKLPHEQTQAFLETWSAGTYKPDFYKAWPGRLIDEEALSVLNPFLDGSLTEERGLYMGNRVSDQSFVHIVLKRGDLNKNFIVLGESGGGKSTFLKALVVTLLLEGYKVYVLDVDGEYEKLCKKIGGVWVDHNPGSGKYFDPLKIPRPFGKPEEDAGRLMEVSSKLQRTISLLAGGISPEERNVIDRALVATWKDSEIDPDDQSTWDDKKCNMHQWYQFLCQEDSNAARELRNRLYMYFEGSQKKMFTNSESTEDLEDARAVFFHVARGINKSKFDPDAAVKMSLTLDTVWELVIRNKIRGEQYSAVFTDEGQRVLPNNDAWDFINTLASTIRKYNGLLALGANNPSVLWPSGSSGNNDDENSIWGNSAYKVLFGMEDSHISQIQKKAKIPDEVLNKLNDLRGNHGFIIRVGKNFDALRLELSSEELELYKTEGLNQ</sequence>
<keyword evidence="3" id="KW-1185">Reference proteome</keyword>
<evidence type="ECO:0000313" key="2">
    <source>
        <dbReference type="EMBL" id="MDO7785814.1"/>
    </source>
</evidence>
<dbReference type="InterPro" id="IPR043964">
    <property type="entry name" value="P-loop_TraG"/>
</dbReference>
<dbReference type="SUPFAM" id="SSF52540">
    <property type="entry name" value="P-loop containing nucleoside triphosphate hydrolases"/>
    <property type="match status" value="1"/>
</dbReference>
<comment type="caution">
    <text evidence="2">The sequence shown here is derived from an EMBL/GenBank/DDBJ whole genome shotgun (WGS) entry which is preliminary data.</text>
</comment>